<reference evidence="14" key="1">
    <citation type="journal article" date="2019" name="Int. J. Syst. Evol. Microbiol.">
        <title>The Global Catalogue of Microorganisms (GCM) 10K type strain sequencing project: providing services to taxonomists for standard genome sequencing and annotation.</title>
        <authorList>
            <consortium name="The Broad Institute Genomics Platform"/>
            <consortium name="The Broad Institute Genome Sequencing Center for Infectious Disease"/>
            <person name="Wu L."/>
            <person name="Ma J."/>
        </authorList>
    </citation>
    <scope>NUCLEOTIDE SEQUENCE [LARGE SCALE GENOMIC DNA]</scope>
    <source>
        <strain evidence="14">CCUG 55590</strain>
    </source>
</reference>
<evidence type="ECO:0000256" key="7">
    <source>
        <dbReference type="ARBA" id="ARBA00023136"/>
    </source>
</evidence>
<keyword evidence="5 9" id="KW-1133">Transmembrane helix</keyword>
<dbReference type="RefSeq" id="WP_214789311.1">
    <property type="nucleotide sequence ID" value="NZ_JANIEL010000009.1"/>
</dbReference>
<feature type="domain" description="CBS" evidence="11">
    <location>
        <begin position="271"/>
        <end position="331"/>
    </location>
</feature>
<accession>A0ABW2PLL3</accession>
<dbReference type="SMART" id="SM00116">
    <property type="entry name" value="CBS"/>
    <property type="match status" value="2"/>
</dbReference>
<comment type="caution">
    <text evidence="13">The sequence shown here is derived from an EMBL/GenBank/DDBJ whole genome shotgun (WGS) entry which is preliminary data.</text>
</comment>
<dbReference type="EMBL" id="JBHTCE010000001">
    <property type="protein sequence ID" value="MFC7390333.1"/>
    <property type="molecule type" value="Genomic_DNA"/>
</dbReference>
<dbReference type="InterPro" id="IPR016169">
    <property type="entry name" value="FAD-bd_PCMH_sub2"/>
</dbReference>
<dbReference type="Gene3D" id="3.10.580.10">
    <property type="entry name" value="CBS-domain"/>
    <property type="match status" value="1"/>
</dbReference>
<dbReference type="CDD" id="cd04590">
    <property type="entry name" value="CBS_pair_CorC_HlyC_assoc"/>
    <property type="match status" value="1"/>
</dbReference>
<keyword evidence="7 9" id="KW-0472">Membrane</keyword>
<evidence type="ECO:0000313" key="13">
    <source>
        <dbReference type="EMBL" id="MFC7390333.1"/>
    </source>
</evidence>
<dbReference type="InterPro" id="IPR005170">
    <property type="entry name" value="Transptr-assoc_dom"/>
</dbReference>
<dbReference type="SUPFAM" id="SSF54631">
    <property type="entry name" value="CBS-domain pair"/>
    <property type="match status" value="1"/>
</dbReference>
<evidence type="ECO:0000259" key="11">
    <source>
        <dbReference type="PROSITE" id="PS51371"/>
    </source>
</evidence>
<sequence length="425" mass="46997">MDPVPSSSLILYVVLIMLSAFFSSAETALSSVNRVRMIRMAEDGDKAAKRVLSLVDRFDDTLSTILVGNNIVNIGSATVSTAIATSIFSGGTGLLVSTFATTVIILIFGEILPKSLAKEFAEKYSLLISGILVFLVKVLKPVTMIFTGLKKLTLRMIGMKAKEPSVTEEELKVLVDMGEEEGVLGETEAELVHSAFAFNDITVDDVLTPRIDILAVDIDDSLDEIKDTIFSGGHSRLPVYKDSIDNVIGVLSERDFLRSMMKDEVTDVRSLIRPLTYVSPQTKLIELLPILQQKQSHMAVVLDEFGGTAGLITLEDMLEELVGDIWDEHDESVVYLRRLREGVYECMADMNVDEFAEEMGIAEPDVDSNTMGGWFVELLGDIPEKGAQVTYQDLTFTVLHVEKRRVRKLLVETGQSQQEDMQEEA</sequence>
<keyword evidence="14" id="KW-1185">Reference proteome</keyword>
<dbReference type="InterPro" id="IPR046342">
    <property type="entry name" value="CBS_dom_sf"/>
</dbReference>
<evidence type="ECO:0000256" key="10">
    <source>
        <dbReference type="SAM" id="Phobius"/>
    </source>
</evidence>
<evidence type="ECO:0000256" key="1">
    <source>
        <dbReference type="ARBA" id="ARBA00004141"/>
    </source>
</evidence>
<dbReference type="Pfam" id="PF01595">
    <property type="entry name" value="CNNM"/>
    <property type="match status" value="1"/>
</dbReference>
<feature type="transmembrane region" description="Helical" evidence="10">
    <location>
        <begin position="6"/>
        <end position="29"/>
    </location>
</feature>
<feature type="domain" description="CBS" evidence="11">
    <location>
        <begin position="207"/>
        <end position="268"/>
    </location>
</feature>
<dbReference type="InterPro" id="IPR002550">
    <property type="entry name" value="CNNM"/>
</dbReference>
<organism evidence="13 14">
    <name type="scientific">Exiguobacterium aestuarii</name>
    <dbReference type="NCBI Taxonomy" id="273527"/>
    <lineage>
        <taxon>Bacteria</taxon>
        <taxon>Bacillati</taxon>
        <taxon>Bacillota</taxon>
        <taxon>Bacilli</taxon>
        <taxon>Bacillales</taxon>
        <taxon>Bacillales Family XII. Incertae Sedis</taxon>
        <taxon>Exiguobacterium</taxon>
    </lineage>
</organism>
<gene>
    <name evidence="13" type="ORF">ACFQO8_09245</name>
</gene>
<name>A0ABW2PLL3_9BACL</name>
<dbReference type="PROSITE" id="PS51371">
    <property type="entry name" value="CBS"/>
    <property type="match status" value="2"/>
</dbReference>
<dbReference type="PANTHER" id="PTHR22777:SF17">
    <property type="entry name" value="UPF0053 PROTEIN SLL0260"/>
    <property type="match status" value="1"/>
</dbReference>
<dbReference type="SUPFAM" id="SSF56176">
    <property type="entry name" value="FAD-binding/transporter-associated domain-like"/>
    <property type="match status" value="1"/>
</dbReference>
<comment type="similarity">
    <text evidence="2">Belongs to the UPF0053 family.</text>
</comment>
<dbReference type="InterPro" id="IPR044751">
    <property type="entry name" value="Ion_transp-like_CBS"/>
</dbReference>
<evidence type="ECO:0000259" key="12">
    <source>
        <dbReference type="PROSITE" id="PS51846"/>
    </source>
</evidence>
<feature type="transmembrane region" description="Helical" evidence="10">
    <location>
        <begin position="93"/>
        <end position="112"/>
    </location>
</feature>
<comment type="subcellular location">
    <subcellularLocation>
        <location evidence="1">Membrane</location>
        <topology evidence="1">Multi-pass membrane protein</topology>
    </subcellularLocation>
</comment>
<dbReference type="PANTHER" id="PTHR22777">
    <property type="entry name" value="HEMOLYSIN-RELATED"/>
    <property type="match status" value="1"/>
</dbReference>
<proteinExistence type="inferred from homology"/>
<evidence type="ECO:0000256" key="8">
    <source>
        <dbReference type="PROSITE-ProRule" id="PRU00703"/>
    </source>
</evidence>
<keyword evidence="4" id="KW-0677">Repeat</keyword>
<evidence type="ECO:0000256" key="5">
    <source>
        <dbReference type="ARBA" id="ARBA00022989"/>
    </source>
</evidence>
<feature type="domain" description="CNNM transmembrane" evidence="12">
    <location>
        <begin position="1"/>
        <end position="188"/>
    </location>
</feature>
<dbReference type="Pfam" id="PF03471">
    <property type="entry name" value="CorC_HlyC"/>
    <property type="match status" value="1"/>
</dbReference>
<dbReference type="InterPro" id="IPR000644">
    <property type="entry name" value="CBS_dom"/>
</dbReference>
<protein>
    <submittedName>
        <fullName evidence="13">Hemolysin family protein</fullName>
    </submittedName>
</protein>
<dbReference type="Pfam" id="PF00571">
    <property type="entry name" value="CBS"/>
    <property type="match status" value="2"/>
</dbReference>
<evidence type="ECO:0000256" key="2">
    <source>
        <dbReference type="ARBA" id="ARBA00006337"/>
    </source>
</evidence>
<dbReference type="PROSITE" id="PS51846">
    <property type="entry name" value="CNNM"/>
    <property type="match status" value="1"/>
</dbReference>
<evidence type="ECO:0000256" key="9">
    <source>
        <dbReference type="PROSITE-ProRule" id="PRU01193"/>
    </source>
</evidence>
<dbReference type="SMART" id="SM01091">
    <property type="entry name" value="CorC_HlyC"/>
    <property type="match status" value="1"/>
</dbReference>
<evidence type="ECO:0000256" key="4">
    <source>
        <dbReference type="ARBA" id="ARBA00022737"/>
    </source>
</evidence>
<evidence type="ECO:0000256" key="3">
    <source>
        <dbReference type="ARBA" id="ARBA00022692"/>
    </source>
</evidence>
<keyword evidence="3 9" id="KW-0812">Transmembrane</keyword>
<feature type="transmembrane region" description="Helical" evidence="10">
    <location>
        <begin position="124"/>
        <end position="149"/>
    </location>
</feature>
<dbReference type="Gene3D" id="3.30.465.10">
    <property type="match status" value="1"/>
</dbReference>
<keyword evidence="6 8" id="KW-0129">CBS domain</keyword>
<evidence type="ECO:0000313" key="14">
    <source>
        <dbReference type="Proteomes" id="UP001596439"/>
    </source>
</evidence>
<evidence type="ECO:0000256" key="6">
    <source>
        <dbReference type="ARBA" id="ARBA00023122"/>
    </source>
</evidence>
<dbReference type="Proteomes" id="UP001596439">
    <property type="component" value="Unassembled WGS sequence"/>
</dbReference>
<dbReference type="InterPro" id="IPR036318">
    <property type="entry name" value="FAD-bd_PCMH-like_sf"/>
</dbReference>